<comment type="caution">
    <text evidence="1">The sequence shown here is derived from an EMBL/GenBank/DDBJ whole genome shotgun (WGS) entry which is preliminary data.</text>
</comment>
<keyword evidence="2" id="KW-1185">Reference proteome</keyword>
<dbReference type="InterPro" id="IPR036412">
    <property type="entry name" value="HAD-like_sf"/>
</dbReference>
<sequence length="212" mass="23058">MTLLFVFDMDNVLYDYDWMARMRALSAASGIPVPVLRQRWWLDPTREMHAEAGGFDGPDHYLDTFRRTVGTGVSEADWVAARKSGMTALPDSIAAARRAGELGRVSLLTNNGPLVHKHLAHLAPDLVPIFGSELRASSFYGARKPDPLVFERMLESYDSPAADTFFADDLVENVAGAESVGITTHLFDGDAAAMRAAIEAFAESRGVTPAEG</sequence>
<dbReference type="Pfam" id="PF00702">
    <property type="entry name" value="Hydrolase"/>
    <property type="match status" value="1"/>
</dbReference>
<dbReference type="AlphaFoldDB" id="A0A2V1HUB9"/>
<protein>
    <submittedName>
        <fullName evidence="1">Hydrolase</fullName>
    </submittedName>
</protein>
<dbReference type="SUPFAM" id="SSF56784">
    <property type="entry name" value="HAD-like"/>
    <property type="match status" value="1"/>
</dbReference>
<proteinExistence type="predicted"/>
<reference evidence="1 2" key="1">
    <citation type="submission" date="2018-05" db="EMBL/GenBank/DDBJ databases">
        <title>Amnibacterium sp. M8JJ-5, whole genome shotgun sequence.</title>
        <authorList>
            <person name="Tuo L."/>
        </authorList>
    </citation>
    <scope>NUCLEOTIDE SEQUENCE [LARGE SCALE GENOMIC DNA]</scope>
    <source>
        <strain evidence="1 2">M8JJ-5</strain>
    </source>
</reference>
<evidence type="ECO:0000313" key="1">
    <source>
        <dbReference type="EMBL" id="PVZ96216.1"/>
    </source>
</evidence>
<keyword evidence="1" id="KW-0378">Hydrolase</keyword>
<evidence type="ECO:0000313" key="2">
    <source>
        <dbReference type="Proteomes" id="UP000244893"/>
    </source>
</evidence>
<dbReference type="EMBL" id="QEOP01000001">
    <property type="protein sequence ID" value="PVZ96216.1"/>
    <property type="molecule type" value="Genomic_DNA"/>
</dbReference>
<dbReference type="RefSeq" id="WP_116755950.1">
    <property type="nucleotide sequence ID" value="NZ_JBHUEX010000001.1"/>
</dbReference>
<name>A0A2V1HUB9_9MICO</name>
<dbReference type="Gene3D" id="3.40.50.1000">
    <property type="entry name" value="HAD superfamily/HAD-like"/>
    <property type="match status" value="1"/>
</dbReference>
<dbReference type="Proteomes" id="UP000244893">
    <property type="component" value="Unassembled WGS sequence"/>
</dbReference>
<dbReference type="InterPro" id="IPR023198">
    <property type="entry name" value="PGP-like_dom2"/>
</dbReference>
<dbReference type="GO" id="GO:0016787">
    <property type="term" value="F:hydrolase activity"/>
    <property type="evidence" value="ECO:0007669"/>
    <property type="project" value="UniProtKB-KW"/>
</dbReference>
<gene>
    <name evidence="1" type="ORF">DDQ50_07285</name>
</gene>
<accession>A0A2V1HUB9</accession>
<dbReference type="Gene3D" id="1.10.150.240">
    <property type="entry name" value="Putative phosphatase, domain 2"/>
    <property type="match status" value="1"/>
</dbReference>
<organism evidence="1 2">
    <name type="scientific">Amnibacterium flavum</name>
    <dbReference type="NCBI Taxonomy" id="2173173"/>
    <lineage>
        <taxon>Bacteria</taxon>
        <taxon>Bacillati</taxon>
        <taxon>Actinomycetota</taxon>
        <taxon>Actinomycetes</taxon>
        <taxon>Micrococcales</taxon>
        <taxon>Microbacteriaceae</taxon>
        <taxon>Amnibacterium</taxon>
    </lineage>
</organism>
<dbReference type="OrthoDB" id="9797415at2"/>
<dbReference type="InterPro" id="IPR023214">
    <property type="entry name" value="HAD_sf"/>
</dbReference>